<dbReference type="InterPro" id="IPR012580">
    <property type="entry name" value="NUC153"/>
</dbReference>
<feature type="disulfide bond" evidence="13">
    <location>
        <begin position="1570"/>
        <end position="1579"/>
    </location>
</feature>
<evidence type="ECO:0000256" key="15">
    <source>
        <dbReference type="SAM" id="Phobius"/>
    </source>
</evidence>
<dbReference type="InterPro" id="IPR000742">
    <property type="entry name" value="EGF"/>
</dbReference>
<comment type="caution">
    <text evidence="13">Lacks conserved residue(s) required for the propagation of feature annotation.</text>
</comment>
<organism evidence="17 18">
    <name type="scientific">Trichuris suis</name>
    <name type="common">pig whipworm</name>
    <dbReference type="NCBI Taxonomy" id="68888"/>
    <lineage>
        <taxon>Eukaryota</taxon>
        <taxon>Metazoa</taxon>
        <taxon>Ecdysozoa</taxon>
        <taxon>Nematoda</taxon>
        <taxon>Enoplea</taxon>
        <taxon>Dorylaimia</taxon>
        <taxon>Trichinellida</taxon>
        <taxon>Trichuridae</taxon>
        <taxon>Trichuris</taxon>
    </lineage>
</organism>
<feature type="transmembrane region" description="Helical" evidence="15">
    <location>
        <begin position="1165"/>
        <end position="1187"/>
    </location>
</feature>
<dbReference type="GO" id="GO:0016020">
    <property type="term" value="C:membrane"/>
    <property type="evidence" value="ECO:0007669"/>
    <property type="project" value="UniProtKB-SubCell"/>
</dbReference>
<feature type="region of interest" description="Disordered" evidence="14">
    <location>
        <begin position="130"/>
        <end position="177"/>
    </location>
</feature>
<evidence type="ECO:0000313" key="17">
    <source>
        <dbReference type="EMBL" id="KFD46183.1"/>
    </source>
</evidence>
<feature type="region of interest" description="Disordered" evidence="14">
    <location>
        <begin position="1921"/>
        <end position="1985"/>
    </location>
</feature>
<feature type="transmembrane region" description="Helical" evidence="15">
    <location>
        <begin position="800"/>
        <end position="822"/>
    </location>
</feature>
<feature type="transmembrane region" description="Helical" evidence="15">
    <location>
        <begin position="898"/>
        <end position="923"/>
    </location>
</feature>
<evidence type="ECO:0000256" key="9">
    <source>
        <dbReference type="ARBA" id="ARBA00023136"/>
    </source>
</evidence>
<feature type="transmembrane region" description="Helical" evidence="15">
    <location>
        <begin position="747"/>
        <end position="768"/>
    </location>
</feature>
<evidence type="ECO:0000256" key="4">
    <source>
        <dbReference type="ARBA" id="ARBA00022536"/>
    </source>
</evidence>
<dbReference type="PANTHER" id="PTHR12202">
    <property type="entry name" value="ESF1 HOMOLOG"/>
    <property type="match status" value="1"/>
</dbReference>
<dbReference type="SMART" id="SM00179">
    <property type="entry name" value="EGF_CA"/>
    <property type="match status" value="1"/>
</dbReference>
<feature type="transmembrane region" description="Helical" evidence="15">
    <location>
        <begin position="1596"/>
        <end position="1618"/>
    </location>
</feature>
<proteinExistence type="inferred from homology"/>
<evidence type="ECO:0000256" key="1">
    <source>
        <dbReference type="ARBA" id="ARBA00004141"/>
    </source>
</evidence>
<feature type="compositionally biased region" description="Low complexity" evidence="14">
    <location>
        <begin position="1668"/>
        <end position="1682"/>
    </location>
</feature>
<dbReference type="InterPro" id="IPR056750">
    <property type="entry name" value="RRM_ESF1"/>
</dbReference>
<accession>A0A085LMI7</accession>
<comment type="subcellular location">
    <subcellularLocation>
        <location evidence="1">Membrane</location>
        <topology evidence="1">Multi-pass membrane protein</topology>
    </subcellularLocation>
    <subcellularLocation>
        <location evidence="2">Nucleus</location>
        <location evidence="2">Nucleolus</location>
    </subcellularLocation>
</comment>
<evidence type="ECO:0000256" key="6">
    <source>
        <dbReference type="ARBA" id="ARBA00022737"/>
    </source>
</evidence>
<dbReference type="InterPro" id="IPR000152">
    <property type="entry name" value="EGF-type_Asp/Asn_hydroxyl_site"/>
</dbReference>
<evidence type="ECO:0000256" key="12">
    <source>
        <dbReference type="ARBA" id="ARBA00023242"/>
    </source>
</evidence>
<feature type="transmembrane region" description="Helical" evidence="15">
    <location>
        <begin position="774"/>
        <end position="793"/>
    </location>
</feature>
<feature type="compositionally biased region" description="Acidic residues" evidence="14">
    <location>
        <begin position="162"/>
        <end position="177"/>
    </location>
</feature>
<feature type="domain" description="EGF-like" evidence="16">
    <location>
        <begin position="1544"/>
        <end position="1580"/>
    </location>
</feature>
<feature type="transmembrane region" description="Helical" evidence="15">
    <location>
        <begin position="1087"/>
        <end position="1106"/>
    </location>
</feature>
<dbReference type="Pfam" id="PF25121">
    <property type="entry name" value="RRM_ESF1"/>
    <property type="match status" value="1"/>
</dbReference>
<dbReference type="Pfam" id="PF03062">
    <property type="entry name" value="MBOAT"/>
    <property type="match status" value="1"/>
</dbReference>
<keyword evidence="11" id="KW-0325">Glycoprotein</keyword>
<sequence>MKFELESSVIVLEHPLLSYLFAYGLSFVNSLRCRKTLSNKLEAVTMEDVTKDERFAHVTWDPKFRSMPSRDRKVKIDNRFKAMFKFPSFQVDYTVDKRGRPFHRTTEENLHEFYDLPTDEEEQSDLDVIQERDKEQSDDKETDEEEIHIDLARGQGNLPTSESEDSEWSLESDDEGIDSNWTELDADAPKAEVSTRRLALCNMDWSRVSARDLYVLFNSFKPVSGVVHSVRIYPSEFGLKRMAEEEIAGPAELKDDGNDAEADFELVKGSKRWLRQMAKMRQYEINRLRYYYAVVDCDSVATAEAIYNNCDGNEYQSSLMKIDLRFIPDSMAFDESLAKDTAGPVDCSDTYKPVHFQTAAVSQTKVKLSWDDDDFHRRRKIQQAFSTEAIVKEDDYCDLLASSSGSDDEQCENVEALSEAESETVSVMSSRKQNQAEVYRQLLASIESKKNGRTKTGEEDGDLSNDEKEDYDLEVTFEPALQSKAEEIKSKHKRDSETLTPWQRYLQKRKEVRRLRKMERRRLREEANARKYESATESDNEKADADRAEYSPKMDAPHNRPTTDELELLVAEPDQKEHYHLKNLIKEARQKGKRQMEAPSEESQFKLNVCDKRFDAIYTSHLFNIDPSDPSFKKTKGTEALLEEKRRRAKRRNVDDDVAAKRLAPLGHPMEGGQPEYVEHSWLPIDQYDIGDVDQWDDSDDDAANLSHPTLHATYNLCIKELLVGGIGAKIAELFALCVIRRIGASIAVIPESWKQLLGICLGLFALYRWHNAGVFWCVFVALAMYIWMLLSCHFWPTKLTISMACFSICFVPFCQLVLLSASRFNSLSGSLMILSMKCISLTFDYDFATLRRNQLRVAPFFGYMLDVGTAMNGPWVTYGSYRNSFTKMGVTSTLSSLALALCTGLLSFAFLVYSSCISWWLFPASPTPIGRMLVAFRDAQAFRSSHYFISFLSQTCALLAGYSFNLEKPLDSKIFAIVDPLRCELPRSLVDVVVSWNRSMHLFLKKYVFKPLSGGHGRFVALFLTYCVSSLLHGVNFQLSAVLLSLGLYTYMLRERLSARLNACVGARRCVGPCTHDRKETHPITWFLNGAFLLLSLFHLAYLGMVYDSSGLQEQGYSARHTITVWSNAYFVSHIICLLTFLLAKSTGRSSNIAMMPWQGIVDAKVACCLIALIVLPGCCTVVVHGSSKQPGLSCSLGFNSTTHGVLVDDHCIAEIASKAANPSSAMSSFEDAVHYCHEKYNSKKLLSHIAIEDLNMLPLNYHINSSVRLLLGAQLLLKDEGNLKFEKIDGTRHSEYRVPMVYSNGTMGGRVALHVHSELRKGWISFPHFPLRLELKDTLKVLALMNRGLDKLCVVVEVRRESTFAHLFASLSNCDNSGKSWDTALCEYPARLFCPKATAKECVWMENRGSCFWRYHYTKELYEGVTNGTKCPTVVESEPEEECTCTQCLYTQWTSWSMFQDPLGNVVIIRYRPMDVVKRWDCTIYSAICCTQLAALSSVTSSKRSSEETIAMIQCLNGGFKVTPMARCKCPRGASGLFCEIDHNDCENNACLNGATCRDHLNGYECICTREFYGEYCELKREALSKTGEKHGNWIIYVCILLPIIFSVFLSMLFFISACSDEEQHVDKELRTGQAAASRVPLEGKSAGVPPNADWLATYKEKNEQEVSSSSSKRQSGSVEKYTEEDIRAAVLKHRKERSPRVGDFGTSSERRRIRKLMRQRAIRKRELARLLRNLESEQHDSPSANEYRQLPPRHSSVVVPIKKPTWLLDPSLGKNKELMSPYSSEKTVTKSGQATSRADPLSVTLSTASKSFSKLIGKASQSTSMTVSTNENLSANQSFKSEAVSADLNLRPDVIGSESPSRTDTSYKQMVVNEPRRSKELSPFLKYPQYADAGSINKTSGIHQLGKEEEMAVSLRLAPPESQEAEAKRQSETPQSALEQHSGEGKVSGRSGGNASPSEESSPSMGLSPPGNRDNDRMNKPK</sequence>
<reference evidence="17 18" key="1">
    <citation type="journal article" date="2014" name="Nat. Genet.">
        <title>Genome and transcriptome of the porcine whipworm Trichuris suis.</title>
        <authorList>
            <person name="Jex A.R."/>
            <person name="Nejsum P."/>
            <person name="Schwarz E.M."/>
            <person name="Hu L."/>
            <person name="Young N.D."/>
            <person name="Hall R.S."/>
            <person name="Korhonen P.K."/>
            <person name="Liao S."/>
            <person name="Thamsborg S."/>
            <person name="Xia J."/>
            <person name="Xu P."/>
            <person name="Wang S."/>
            <person name="Scheerlinck J.P."/>
            <person name="Hofmann A."/>
            <person name="Sternberg P.W."/>
            <person name="Wang J."/>
            <person name="Gasser R.B."/>
        </authorList>
    </citation>
    <scope>NUCLEOTIDE SEQUENCE [LARGE SCALE GENOMIC DNA]</scope>
    <source>
        <strain evidence="17">DCEP-RM93M</strain>
    </source>
</reference>
<feature type="region of interest" description="Disordered" evidence="14">
    <location>
        <begin position="1854"/>
        <end position="1883"/>
    </location>
</feature>
<evidence type="ECO:0000256" key="13">
    <source>
        <dbReference type="PROSITE-ProRule" id="PRU00076"/>
    </source>
</evidence>
<dbReference type="Gene3D" id="2.10.25.10">
    <property type="entry name" value="Laminin"/>
    <property type="match status" value="1"/>
</dbReference>
<dbReference type="InterPro" id="IPR001881">
    <property type="entry name" value="EGF-like_Ca-bd_dom"/>
</dbReference>
<dbReference type="PROSITE" id="PS01187">
    <property type="entry name" value="EGF_CA"/>
    <property type="match status" value="1"/>
</dbReference>
<feature type="compositionally biased region" description="Acidic residues" evidence="14">
    <location>
        <begin position="459"/>
        <end position="469"/>
    </location>
</feature>
<gene>
    <name evidence="17" type="ORF">M513_12931</name>
</gene>
<evidence type="ECO:0000256" key="5">
    <source>
        <dbReference type="ARBA" id="ARBA00022692"/>
    </source>
</evidence>
<name>A0A085LMI7_9BILA</name>
<keyword evidence="6" id="KW-0677">Repeat</keyword>
<evidence type="ECO:0000259" key="16">
    <source>
        <dbReference type="PROSITE" id="PS50026"/>
    </source>
</evidence>
<dbReference type="Proteomes" id="UP000030764">
    <property type="component" value="Unassembled WGS sequence"/>
</dbReference>
<feature type="compositionally biased region" description="Basic and acidic residues" evidence="14">
    <location>
        <begin position="1976"/>
        <end position="1985"/>
    </location>
</feature>
<dbReference type="InterPro" id="IPR018097">
    <property type="entry name" value="EGF_Ca-bd_CS"/>
</dbReference>
<keyword evidence="9 15" id="KW-0472">Membrane</keyword>
<evidence type="ECO:0000313" key="18">
    <source>
        <dbReference type="Proteomes" id="UP000030764"/>
    </source>
</evidence>
<evidence type="ECO:0000256" key="3">
    <source>
        <dbReference type="ARBA" id="ARBA00009087"/>
    </source>
</evidence>
<comment type="similarity">
    <text evidence="3">Belongs to the ESF1 family.</text>
</comment>
<keyword evidence="8" id="KW-0175">Coiled coil</keyword>
<dbReference type="PROSITE" id="PS00022">
    <property type="entry name" value="EGF_1"/>
    <property type="match status" value="2"/>
</dbReference>
<dbReference type="FunFam" id="2.10.25.10:FF:000143">
    <property type="entry name" value="Protein crumbs 1"/>
    <property type="match status" value="1"/>
</dbReference>
<feature type="compositionally biased region" description="Basic and acidic residues" evidence="14">
    <location>
        <begin position="449"/>
        <end position="458"/>
    </location>
</feature>
<feature type="transmembrane region" description="Helical" evidence="15">
    <location>
        <begin position="858"/>
        <end position="878"/>
    </location>
</feature>
<keyword evidence="7 15" id="KW-1133">Transmembrane helix</keyword>
<dbReference type="GO" id="GO:0005509">
    <property type="term" value="F:calcium ion binding"/>
    <property type="evidence" value="ECO:0007669"/>
    <property type="project" value="InterPro"/>
</dbReference>
<feature type="compositionally biased region" description="Basic and acidic residues" evidence="14">
    <location>
        <begin position="130"/>
        <end position="139"/>
    </location>
</feature>
<keyword evidence="12" id="KW-0539">Nucleus</keyword>
<dbReference type="SMART" id="SM00181">
    <property type="entry name" value="EGF"/>
    <property type="match status" value="2"/>
</dbReference>
<evidence type="ECO:0000256" key="8">
    <source>
        <dbReference type="ARBA" id="ARBA00023054"/>
    </source>
</evidence>
<dbReference type="GO" id="GO:0005730">
    <property type="term" value="C:nucleolus"/>
    <property type="evidence" value="ECO:0007669"/>
    <property type="project" value="UniProtKB-SubCell"/>
</dbReference>
<feature type="region of interest" description="Disordered" evidence="14">
    <location>
        <begin position="449"/>
        <end position="469"/>
    </location>
</feature>
<keyword evidence="18" id="KW-1185">Reference proteome</keyword>
<dbReference type="Pfam" id="PF00008">
    <property type="entry name" value="EGF"/>
    <property type="match status" value="1"/>
</dbReference>
<keyword evidence="10 13" id="KW-1015">Disulfide bond</keyword>
<dbReference type="EMBL" id="KL363388">
    <property type="protein sequence ID" value="KFD46183.1"/>
    <property type="molecule type" value="Genomic_DNA"/>
</dbReference>
<protein>
    <recommendedName>
        <fullName evidence="16">EGF-like domain-containing protein</fullName>
    </recommendedName>
</protein>
<dbReference type="PROSITE" id="PS00010">
    <property type="entry name" value="ASX_HYDROXYL"/>
    <property type="match status" value="1"/>
</dbReference>
<feature type="region of interest" description="Disordered" evidence="14">
    <location>
        <begin position="1664"/>
        <end position="1683"/>
    </location>
</feature>
<feature type="transmembrane region" description="Helical" evidence="15">
    <location>
        <begin position="1020"/>
        <end position="1053"/>
    </location>
</feature>
<dbReference type="SUPFAM" id="SSF57196">
    <property type="entry name" value="EGF/Laminin"/>
    <property type="match status" value="1"/>
</dbReference>
<feature type="transmembrane region" description="Helical" evidence="15">
    <location>
        <begin position="948"/>
        <end position="965"/>
    </location>
</feature>
<dbReference type="PROSITE" id="PS50026">
    <property type="entry name" value="EGF_3"/>
    <property type="match status" value="1"/>
</dbReference>
<keyword evidence="5 15" id="KW-0812">Transmembrane</keyword>
<dbReference type="PANTHER" id="PTHR12202:SF0">
    <property type="entry name" value="ESF1 HOMOLOG"/>
    <property type="match status" value="1"/>
</dbReference>
<feature type="compositionally biased region" description="Polar residues" evidence="14">
    <location>
        <begin position="1956"/>
        <end position="1968"/>
    </location>
</feature>
<feature type="compositionally biased region" description="Polar residues" evidence="14">
    <location>
        <begin position="1861"/>
        <end position="1871"/>
    </location>
</feature>
<dbReference type="CDD" id="cd00054">
    <property type="entry name" value="EGF_CA"/>
    <property type="match status" value="1"/>
</dbReference>
<dbReference type="Pfam" id="PF08159">
    <property type="entry name" value="NUC153"/>
    <property type="match status" value="1"/>
</dbReference>
<dbReference type="InterPro" id="IPR039754">
    <property type="entry name" value="Esf1"/>
</dbReference>
<evidence type="ECO:0000256" key="10">
    <source>
        <dbReference type="ARBA" id="ARBA00023157"/>
    </source>
</evidence>
<evidence type="ECO:0000256" key="11">
    <source>
        <dbReference type="ARBA" id="ARBA00023180"/>
    </source>
</evidence>
<dbReference type="GO" id="GO:0006364">
    <property type="term" value="P:rRNA processing"/>
    <property type="evidence" value="ECO:0007669"/>
    <property type="project" value="InterPro"/>
</dbReference>
<evidence type="ECO:0000256" key="2">
    <source>
        <dbReference type="ARBA" id="ARBA00004604"/>
    </source>
</evidence>
<keyword evidence="4 13" id="KW-0245">EGF-like domain</keyword>
<feature type="transmembrane region" description="Helical" evidence="15">
    <location>
        <begin position="1126"/>
        <end position="1145"/>
    </location>
</feature>
<dbReference type="InterPro" id="IPR004299">
    <property type="entry name" value="MBOAT_fam"/>
</dbReference>
<evidence type="ECO:0000256" key="7">
    <source>
        <dbReference type="ARBA" id="ARBA00022989"/>
    </source>
</evidence>
<dbReference type="GO" id="GO:0003723">
    <property type="term" value="F:RNA binding"/>
    <property type="evidence" value="ECO:0007669"/>
    <property type="project" value="TreeGrafter"/>
</dbReference>
<evidence type="ECO:0000256" key="14">
    <source>
        <dbReference type="SAM" id="MobiDB-lite"/>
    </source>
</evidence>
<feature type="region of interest" description="Disordered" evidence="14">
    <location>
        <begin position="523"/>
        <end position="561"/>
    </location>
</feature>